<dbReference type="GO" id="GO:0044384">
    <property type="term" value="C:host outer membrane"/>
    <property type="evidence" value="ECO:0007669"/>
    <property type="project" value="InterPro"/>
</dbReference>
<dbReference type="PANTHER" id="PTHR35892">
    <property type="entry name" value="OUTER MEMBRANE PROTEIN PAGN-RELATED"/>
    <property type="match status" value="1"/>
</dbReference>
<protein>
    <submittedName>
        <fullName evidence="8">Attachment invasion locus protein</fullName>
    </submittedName>
</protein>
<evidence type="ECO:0000256" key="2">
    <source>
        <dbReference type="ARBA" id="ARBA00022452"/>
    </source>
</evidence>
<dbReference type="SMR" id="A0A0H3DSU2"/>
<reference evidence="8 9" key="2">
    <citation type="journal article" date="2011" name="BMC Immunol.">
        <title>Comparison of static immersion and intravenous injection systems for exposure of zebrafish embryos to the natural pathogen Edwardsiella tarda.</title>
        <authorList>
            <person name="van Soest J.J."/>
            <person name="Stockhammer O.W."/>
            <person name="Ordas A."/>
            <person name="Bloemberg G.V."/>
            <person name="Spaink H.P."/>
            <person name="Meijer A.H."/>
        </authorList>
    </citation>
    <scope>NUCLEOTIDE SEQUENCE [LARGE SCALE GENOMIC DNA]</scope>
    <source>
        <strain evidence="8 9">FL6-60</strain>
    </source>
</reference>
<proteinExistence type="predicted"/>
<dbReference type="Pfam" id="PF13505">
    <property type="entry name" value="OMP_b-brl"/>
    <property type="match status" value="1"/>
</dbReference>
<feature type="signal peptide" evidence="6">
    <location>
        <begin position="1"/>
        <end position="22"/>
    </location>
</feature>
<dbReference type="InterPro" id="IPR027385">
    <property type="entry name" value="Beta-barrel_OMP"/>
</dbReference>
<dbReference type="InterPro" id="IPR000758">
    <property type="entry name" value="Enterovir_OMP"/>
</dbReference>
<gene>
    <name evidence="8" type="ordered locus">ETAF_2412</name>
</gene>
<accession>A0A0H3DSU2</accession>
<evidence type="ECO:0000313" key="9">
    <source>
        <dbReference type="Proteomes" id="UP000002230"/>
    </source>
</evidence>
<evidence type="ECO:0000256" key="6">
    <source>
        <dbReference type="SAM" id="SignalP"/>
    </source>
</evidence>
<dbReference type="InterPro" id="IPR011250">
    <property type="entry name" value="OMP/PagP_B-barrel"/>
</dbReference>
<keyword evidence="4 6" id="KW-0732">Signal</keyword>
<keyword evidence="5" id="KW-0472">Membrane</keyword>
<dbReference type="AlphaFoldDB" id="A0A0H3DSU2"/>
<keyword evidence="3" id="KW-0812">Transmembrane</keyword>
<dbReference type="SUPFAM" id="SSF56925">
    <property type="entry name" value="OMPA-like"/>
    <property type="match status" value="1"/>
</dbReference>
<feature type="domain" description="Outer membrane protein beta-barrel" evidence="7">
    <location>
        <begin position="8"/>
        <end position="190"/>
    </location>
</feature>
<reference evidence="9" key="1">
    <citation type="submission" date="2010-08" db="EMBL/GenBank/DDBJ databases">
        <title>Genome comparisons of Edwardsiella bacteria analysed using deep sequencing technology.</title>
        <authorList>
            <person name="van Soest J.J."/>
            <person name="Henkel C.V."/>
            <person name="Jansen H.J."/>
            <person name="van den Hondel C.A.M.J.J."/>
            <person name="Bloemberg G.V."/>
            <person name="Meijer A.H."/>
            <person name="Spaink H.P."/>
        </authorList>
    </citation>
    <scope>NUCLEOTIDE SEQUENCE [LARGE SCALE GENOMIC DNA]</scope>
    <source>
        <strain evidence="9">FL6-60</strain>
    </source>
</reference>
<keyword evidence="2" id="KW-1134">Transmembrane beta strand</keyword>
<dbReference type="EMBL" id="CP002154">
    <property type="protein sequence ID" value="ADM42515.1"/>
    <property type="molecule type" value="Genomic_DNA"/>
</dbReference>
<dbReference type="InterPro" id="IPR051723">
    <property type="entry name" value="Bact_OM_Invasion-Related"/>
</dbReference>
<dbReference type="Gene3D" id="2.40.160.20">
    <property type="match status" value="1"/>
</dbReference>
<sequence>MKKSFCAVSLLISLGAAAPVMAEGQTVSLGYAQAKVADFKNIAGVNLKYRYEWDSPLSLMTSFTYMSGSKAFSESTGLEYSRGNGDLKYYSLAAGPAWRINDSVSVYGLLGVNVNKTTVSAAWRDVWVGGYEEGSLQQTRSKGSLMYGAGLQINPLANWSIDVGYEGSRVDLGGSKHSINGFNLGVGYRF</sequence>
<feature type="chain" id="PRO_5002607716" evidence="6">
    <location>
        <begin position="23"/>
        <end position="190"/>
    </location>
</feature>
<dbReference type="GO" id="GO:0009279">
    <property type="term" value="C:cell outer membrane"/>
    <property type="evidence" value="ECO:0007669"/>
    <property type="project" value="UniProtKB-SubCell"/>
</dbReference>
<keyword evidence="9" id="KW-1185">Reference proteome</keyword>
<evidence type="ECO:0000259" key="7">
    <source>
        <dbReference type="Pfam" id="PF13505"/>
    </source>
</evidence>
<dbReference type="PANTHER" id="PTHR35892:SF2">
    <property type="entry name" value="OUTER MEMBRANE PROTEIN PAGN"/>
    <property type="match status" value="1"/>
</dbReference>
<organism evidence="8 9">
    <name type="scientific">Edwardsiella tarda (strain FL6-60)</name>
    <dbReference type="NCBI Taxonomy" id="718251"/>
    <lineage>
        <taxon>Bacteria</taxon>
        <taxon>Pseudomonadati</taxon>
        <taxon>Pseudomonadota</taxon>
        <taxon>Gammaproteobacteria</taxon>
        <taxon>Enterobacterales</taxon>
        <taxon>Hafniaceae</taxon>
        <taxon>Edwardsiella</taxon>
    </lineage>
</organism>
<dbReference type="KEGG" id="etd:ETAF_2412"/>
<dbReference type="PRINTS" id="PR00316">
    <property type="entry name" value="ENTEROVIROMP"/>
</dbReference>
<evidence type="ECO:0000256" key="5">
    <source>
        <dbReference type="ARBA" id="ARBA00023136"/>
    </source>
</evidence>
<evidence type="ECO:0000256" key="1">
    <source>
        <dbReference type="ARBA" id="ARBA00004571"/>
    </source>
</evidence>
<evidence type="ECO:0000256" key="3">
    <source>
        <dbReference type="ARBA" id="ARBA00022692"/>
    </source>
</evidence>
<dbReference type="HOGENOM" id="CLU_099385_1_0_6"/>
<dbReference type="Proteomes" id="UP000002230">
    <property type="component" value="Chromosome"/>
</dbReference>
<evidence type="ECO:0000313" key="8">
    <source>
        <dbReference type="EMBL" id="ADM42515.1"/>
    </source>
</evidence>
<name>A0A0H3DSU2_EDWTF</name>
<comment type="subcellular location">
    <subcellularLocation>
        <location evidence="1">Cell outer membrane</location>
        <topology evidence="1">Multi-pass membrane protein</topology>
    </subcellularLocation>
</comment>
<dbReference type="PATRIC" id="fig|718251.5.peg.2504"/>
<dbReference type="PROSITE" id="PS00695">
    <property type="entry name" value="ENT_VIR_OMP_2"/>
    <property type="match status" value="1"/>
</dbReference>
<dbReference type="PROSITE" id="PS00694">
    <property type="entry name" value="ENT_VIR_OMP_1"/>
    <property type="match status" value="1"/>
</dbReference>
<evidence type="ECO:0000256" key="4">
    <source>
        <dbReference type="ARBA" id="ARBA00022729"/>
    </source>
</evidence>